<dbReference type="OrthoDB" id="224705at2157"/>
<dbReference type="Gene3D" id="1.10.10.10">
    <property type="entry name" value="Winged helix-like DNA-binding domain superfamily/Winged helix DNA-binding domain"/>
    <property type="match status" value="1"/>
</dbReference>
<dbReference type="InterPro" id="IPR036390">
    <property type="entry name" value="WH_DNA-bd_sf"/>
</dbReference>
<dbReference type="RefSeq" id="WP_159526513.1">
    <property type="nucleotide sequence ID" value="NZ_WUUU01000077.1"/>
</dbReference>
<name>A0A6B0SQ94_9EURY</name>
<gene>
    <name evidence="1" type="ORF">GRX66_10490</name>
</gene>
<evidence type="ECO:0000313" key="2">
    <source>
        <dbReference type="Proteomes" id="UP000471521"/>
    </source>
</evidence>
<proteinExistence type="predicted"/>
<sequence length="97" mass="11405">MSKWLQSGLRRDVCVVVASEGDPTQQSVKRAIERKNDDRIRPKRFNGAVRKLENANIITREPDGVHDRLLLTDAGEQRLREHREWERERLSDWEDAV</sequence>
<comment type="caution">
    <text evidence="1">The sequence shown here is derived from an EMBL/GenBank/DDBJ whole genome shotgun (WGS) entry which is preliminary data.</text>
</comment>
<organism evidence="1 2">
    <name type="scientific">Halobacterium bonnevillei</name>
    <dbReference type="NCBI Taxonomy" id="2692200"/>
    <lineage>
        <taxon>Archaea</taxon>
        <taxon>Methanobacteriati</taxon>
        <taxon>Methanobacteriota</taxon>
        <taxon>Stenosarchaea group</taxon>
        <taxon>Halobacteria</taxon>
        <taxon>Halobacteriales</taxon>
        <taxon>Halobacteriaceae</taxon>
        <taxon>Halobacterium</taxon>
    </lineage>
</organism>
<keyword evidence="2" id="KW-1185">Reference proteome</keyword>
<dbReference type="InterPro" id="IPR036388">
    <property type="entry name" value="WH-like_DNA-bd_sf"/>
</dbReference>
<dbReference type="AlphaFoldDB" id="A0A6B0SQ94"/>
<dbReference type="SUPFAM" id="SSF46785">
    <property type="entry name" value="Winged helix' DNA-binding domain"/>
    <property type="match status" value="1"/>
</dbReference>
<accession>A0A6B0SQ94</accession>
<dbReference type="Proteomes" id="UP000471521">
    <property type="component" value="Unassembled WGS sequence"/>
</dbReference>
<protein>
    <submittedName>
        <fullName evidence="1">PadR family transcriptional regulator</fullName>
    </submittedName>
</protein>
<dbReference type="EMBL" id="WUUU01000077">
    <property type="protein sequence ID" value="MXR21010.1"/>
    <property type="molecule type" value="Genomic_DNA"/>
</dbReference>
<evidence type="ECO:0000313" key="1">
    <source>
        <dbReference type="EMBL" id="MXR21010.1"/>
    </source>
</evidence>
<reference evidence="1 2" key="1">
    <citation type="submission" date="2019-12" db="EMBL/GenBank/DDBJ databases">
        <title>Isolation and characterization of three novel carbon monoxide-oxidizing members of Halobacteria from salione crusts and soils.</title>
        <authorList>
            <person name="Myers M.R."/>
            <person name="King G.M."/>
        </authorList>
    </citation>
    <scope>NUCLEOTIDE SEQUENCE [LARGE SCALE GENOMIC DNA]</scope>
    <source>
        <strain evidence="1 2">PCN9</strain>
    </source>
</reference>